<accession>A0AA90ZAR3</accession>
<name>A0AA90ZAR3_9BACI</name>
<dbReference type="RefSeq" id="WP_308914537.1">
    <property type="nucleotide sequence ID" value="NZ_JAVGVR010000002.1"/>
</dbReference>
<dbReference type="Proteomes" id="UP001178888">
    <property type="component" value="Unassembled WGS sequence"/>
</dbReference>
<keyword evidence="2" id="KW-1185">Reference proteome</keyword>
<comment type="caution">
    <text evidence="1">The sequence shown here is derived from an EMBL/GenBank/DDBJ whole genome shotgun (WGS) entry which is preliminary data.</text>
</comment>
<reference evidence="1" key="1">
    <citation type="submission" date="2023-08" db="EMBL/GenBank/DDBJ databases">
        <title>Nitrogen cycling bacteria in agricultural field soils.</title>
        <authorList>
            <person name="Jang J."/>
        </authorList>
    </citation>
    <scope>NUCLEOTIDE SEQUENCE</scope>
    <source>
        <strain evidence="1">PS3-36</strain>
    </source>
</reference>
<dbReference type="AlphaFoldDB" id="A0AA90ZAR3"/>
<organism evidence="1 2">
    <name type="scientific">Bacillus salipaludis</name>
    <dbReference type="NCBI Taxonomy" id="2547811"/>
    <lineage>
        <taxon>Bacteria</taxon>
        <taxon>Bacillati</taxon>
        <taxon>Bacillota</taxon>
        <taxon>Bacilli</taxon>
        <taxon>Bacillales</taxon>
        <taxon>Bacillaceae</taxon>
        <taxon>Bacillus</taxon>
    </lineage>
</organism>
<evidence type="ECO:0000313" key="2">
    <source>
        <dbReference type="Proteomes" id="UP001178888"/>
    </source>
</evidence>
<evidence type="ECO:0000313" key="1">
    <source>
        <dbReference type="EMBL" id="MDQ6600911.1"/>
    </source>
</evidence>
<proteinExistence type="predicted"/>
<gene>
    <name evidence="1" type="ORF">RCG21_32465</name>
</gene>
<dbReference type="EMBL" id="JAVGVR010000002">
    <property type="protein sequence ID" value="MDQ6600911.1"/>
    <property type="molecule type" value="Genomic_DNA"/>
</dbReference>
<protein>
    <submittedName>
        <fullName evidence="1">Uncharacterized protein</fullName>
    </submittedName>
</protein>
<sequence length="84" mass="9684">MSWVSFISGCVSVLFVYALFTSDKEKNEIGLEGAEGNELIVNSQSGRYVTLSCQTCRKIQKHKEIEDNLYQCTKCKRHIDLRRH</sequence>